<dbReference type="InterPro" id="IPR018392">
    <property type="entry name" value="LysM"/>
</dbReference>
<dbReference type="CDD" id="cd12797">
    <property type="entry name" value="M23_peptidase"/>
    <property type="match status" value="1"/>
</dbReference>
<feature type="region of interest" description="Disordered" evidence="2">
    <location>
        <begin position="219"/>
        <end position="302"/>
    </location>
</feature>
<dbReference type="Pfam" id="PF01476">
    <property type="entry name" value="LysM"/>
    <property type="match status" value="1"/>
</dbReference>
<dbReference type="InterPro" id="IPR011055">
    <property type="entry name" value="Dup_hybrid_motif"/>
</dbReference>
<dbReference type="AlphaFoldDB" id="A0A951QL05"/>
<evidence type="ECO:0000256" key="1">
    <source>
        <dbReference type="SAM" id="Coils"/>
    </source>
</evidence>
<reference evidence="4" key="1">
    <citation type="submission" date="2021-05" db="EMBL/GenBank/DDBJ databases">
        <authorList>
            <person name="Pietrasiak N."/>
            <person name="Ward R."/>
            <person name="Stajich J.E."/>
            <person name="Kurbessoian T."/>
        </authorList>
    </citation>
    <scope>NUCLEOTIDE SEQUENCE</scope>
    <source>
        <strain evidence="4">GSE-NOS-MK-12-04C</strain>
    </source>
</reference>
<reference evidence="4" key="2">
    <citation type="journal article" date="2022" name="Microbiol. Resour. Announc.">
        <title>Metagenome Sequencing to Explore Phylogenomics of Terrestrial Cyanobacteria.</title>
        <authorList>
            <person name="Ward R.D."/>
            <person name="Stajich J.E."/>
            <person name="Johansen J.R."/>
            <person name="Huntemann M."/>
            <person name="Clum A."/>
            <person name="Foster B."/>
            <person name="Foster B."/>
            <person name="Roux S."/>
            <person name="Palaniappan K."/>
            <person name="Varghese N."/>
            <person name="Mukherjee S."/>
            <person name="Reddy T.B.K."/>
            <person name="Daum C."/>
            <person name="Copeland A."/>
            <person name="Chen I.A."/>
            <person name="Ivanova N.N."/>
            <person name="Kyrpides N.C."/>
            <person name="Shapiro N."/>
            <person name="Eloe-Fadrosh E.A."/>
            <person name="Pietrasiak N."/>
        </authorList>
    </citation>
    <scope>NUCLEOTIDE SEQUENCE</scope>
    <source>
        <strain evidence="4">GSE-NOS-MK-12-04C</strain>
    </source>
</reference>
<dbReference type="SMART" id="SM00257">
    <property type="entry name" value="LysM"/>
    <property type="match status" value="1"/>
</dbReference>
<dbReference type="InterPro" id="IPR016047">
    <property type="entry name" value="M23ase_b-sheet_dom"/>
</dbReference>
<organism evidence="4 5">
    <name type="scientific">Cyanomargarita calcarea GSE-NOS-MK-12-04C</name>
    <dbReference type="NCBI Taxonomy" id="2839659"/>
    <lineage>
        <taxon>Bacteria</taxon>
        <taxon>Bacillati</taxon>
        <taxon>Cyanobacteriota</taxon>
        <taxon>Cyanophyceae</taxon>
        <taxon>Nostocales</taxon>
        <taxon>Cyanomargaritaceae</taxon>
        <taxon>Cyanomargarita</taxon>
    </lineage>
</organism>
<protein>
    <submittedName>
        <fullName evidence="4">Peptidoglycan DD-metalloendopeptidase family protein</fullName>
    </submittedName>
</protein>
<dbReference type="EMBL" id="JAHHGZ010000005">
    <property type="protein sequence ID" value="MBW4666907.1"/>
    <property type="molecule type" value="Genomic_DNA"/>
</dbReference>
<evidence type="ECO:0000313" key="5">
    <source>
        <dbReference type="Proteomes" id="UP000729701"/>
    </source>
</evidence>
<dbReference type="PROSITE" id="PS51782">
    <property type="entry name" value="LYSM"/>
    <property type="match status" value="1"/>
</dbReference>
<sequence>MKRALKKRVEAVLENTPSEDALVEEVNQINPRVNRRVPTKAAMIGLAISMGATSFLVTQQSDQALAAEPVASEKAASVTAAPDTEVNFAPTQKLESQAVSSVSVPENPVIVEPTAISRVPGLGAKWQFAENGISGSKKPQAAEGLNIPSANTKQQTANKLSIVYGVAPAKTTSLNAQPQIVATVSTQSSEVNAQLKAQQEFAISRLQHKSNRLRESLTELRKTQSEDASLAVSTAASRMNPGSIAPSVVATNSNTQQPETLTKTSTTSLISRLKQEGAAQSPVSQMPTNVAPSSVSPSASSDYAVKSGDTLATIAQRSGSSVSELVKANNLNNPNQLQISQKLVIPTAVESNTAQQAPMGFSGSASFATKNTIAAENASQRKVASRLAIPENKVNPATAPSSTAANTVASTVTPEVPNSTFSYGVGGETPIPKAFAQMQLAKRPPVTENKAKGNQRLRSLKEEIERLQAKYRSQESGNPVASEVPEEVNNTAVSVPVYRSNTAAVPVPVYRPDAAVQIPVPRPMQPIYTAQPVQPRYRSSFQANEPVNPEFMSNSGIRVATPNVGNASQYFGGTRGTSVSPELPPLTAAVGDQDRYLPRTSIDQNTPIPSINPGSSTSVGYIWPAKGVLTSGFGRRWGRAHKGIDIAAPTGTPIYASADGVIEKAGWNNGGYGQLVDIRHADGSITRYGHNSKILVGAGQQVRQGQQIALMGSTGFSTGPHTHFEIHPGGRAAANPIAFLPPRV</sequence>
<feature type="coiled-coil region" evidence="1">
    <location>
        <begin position="450"/>
        <end position="477"/>
    </location>
</feature>
<feature type="compositionally biased region" description="Low complexity" evidence="2">
    <location>
        <begin position="260"/>
        <end position="272"/>
    </location>
</feature>
<comment type="caution">
    <text evidence="4">The sequence shown here is derived from an EMBL/GenBank/DDBJ whole genome shotgun (WGS) entry which is preliminary data.</text>
</comment>
<dbReference type="InterPro" id="IPR036779">
    <property type="entry name" value="LysM_dom_sf"/>
</dbReference>
<accession>A0A951QL05</accession>
<evidence type="ECO:0000259" key="3">
    <source>
        <dbReference type="PROSITE" id="PS51782"/>
    </source>
</evidence>
<dbReference type="SUPFAM" id="SSF54106">
    <property type="entry name" value="LysM domain"/>
    <property type="match status" value="1"/>
</dbReference>
<name>A0A951QL05_9CYAN</name>
<feature type="compositionally biased region" description="Polar residues" evidence="2">
    <location>
        <begin position="249"/>
        <end position="259"/>
    </location>
</feature>
<dbReference type="Pfam" id="PF01551">
    <property type="entry name" value="Peptidase_M23"/>
    <property type="match status" value="1"/>
</dbReference>
<keyword evidence="1" id="KW-0175">Coiled coil</keyword>
<proteinExistence type="predicted"/>
<evidence type="ECO:0000256" key="2">
    <source>
        <dbReference type="SAM" id="MobiDB-lite"/>
    </source>
</evidence>
<dbReference type="CDD" id="cd00118">
    <property type="entry name" value="LysM"/>
    <property type="match status" value="1"/>
</dbReference>
<gene>
    <name evidence="4" type="ORF">KME60_05550</name>
</gene>
<dbReference type="SUPFAM" id="SSF51261">
    <property type="entry name" value="Duplicated hybrid motif"/>
    <property type="match status" value="1"/>
</dbReference>
<dbReference type="InterPro" id="IPR050570">
    <property type="entry name" value="Cell_wall_metabolism_enzyme"/>
</dbReference>
<dbReference type="GO" id="GO:0004222">
    <property type="term" value="F:metalloendopeptidase activity"/>
    <property type="evidence" value="ECO:0007669"/>
    <property type="project" value="TreeGrafter"/>
</dbReference>
<dbReference type="PANTHER" id="PTHR21666:SF270">
    <property type="entry name" value="MUREIN HYDROLASE ACTIVATOR ENVC"/>
    <property type="match status" value="1"/>
</dbReference>
<dbReference type="PANTHER" id="PTHR21666">
    <property type="entry name" value="PEPTIDASE-RELATED"/>
    <property type="match status" value="1"/>
</dbReference>
<dbReference type="Gene3D" id="3.10.350.10">
    <property type="entry name" value="LysM domain"/>
    <property type="match status" value="1"/>
</dbReference>
<evidence type="ECO:0000313" key="4">
    <source>
        <dbReference type="EMBL" id="MBW4666907.1"/>
    </source>
</evidence>
<dbReference type="Gene3D" id="2.70.70.10">
    <property type="entry name" value="Glucose Permease (Domain IIA)"/>
    <property type="match status" value="1"/>
</dbReference>
<dbReference type="Proteomes" id="UP000729701">
    <property type="component" value="Unassembled WGS sequence"/>
</dbReference>
<feature type="compositionally biased region" description="Low complexity" evidence="2">
    <location>
        <begin position="290"/>
        <end position="301"/>
    </location>
</feature>
<feature type="domain" description="LysM" evidence="3">
    <location>
        <begin position="301"/>
        <end position="345"/>
    </location>
</feature>